<evidence type="ECO:0000313" key="2">
    <source>
        <dbReference type="EMBL" id="VAX37480.1"/>
    </source>
</evidence>
<proteinExistence type="predicted"/>
<dbReference type="PANTHER" id="PTHR13696">
    <property type="entry name" value="P-LOOP CONTAINING NUCLEOSIDE TRIPHOSPHATE HYDROLASE"/>
    <property type="match status" value="1"/>
</dbReference>
<dbReference type="AlphaFoldDB" id="A0A3B1DR14"/>
<dbReference type="FunFam" id="3.40.50.300:FF:000285">
    <property type="entry name" value="Sporulation initiation inhibitor Soj"/>
    <property type="match status" value="1"/>
</dbReference>
<accession>A0A3B1DR14</accession>
<feature type="domain" description="AAA" evidence="1">
    <location>
        <begin position="2"/>
        <end position="178"/>
    </location>
</feature>
<dbReference type="Pfam" id="PF13614">
    <property type="entry name" value="AAA_31"/>
    <property type="match status" value="1"/>
</dbReference>
<dbReference type="SUPFAM" id="SSF52540">
    <property type="entry name" value="P-loop containing nucleoside triphosphate hydrolases"/>
    <property type="match status" value="1"/>
</dbReference>
<dbReference type="PANTHER" id="PTHR13696:SF52">
    <property type="entry name" value="PARA FAMILY PROTEIN CT_582"/>
    <property type="match status" value="1"/>
</dbReference>
<reference evidence="2" key="1">
    <citation type="submission" date="2018-06" db="EMBL/GenBank/DDBJ databases">
        <authorList>
            <person name="Zhirakovskaya E."/>
        </authorList>
    </citation>
    <scope>NUCLEOTIDE SEQUENCE</scope>
</reference>
<protein>
    <submittedName>
        <fullName evidence="2">Chromosome (Plasmid) partitioning protein ParA</fullName>
    </submittedName>
</protein>
<evidence type="ECO:0000259" key="1">
    <source>
        <dbReference type="Pfam" id="PF13614"/>
    </source>
</evidence>
<dbReference type="InterPro" id="IPR050678">
    <property type="entry name" value="DNA_Partitioning_ATPase"/>
</dbReference>
<dbReference type="InterPro" id="IPR027417">
    <property type="entry name" value="P-loop_NTPase"/>
</dbReference>
<dbReference type="Gene3D" id="3.40.50.300">
    <property type="entry name" value="P-loop containing nucleotide triphosphate hydrolases"/>
    <property type="match status" value="1"/>
</dbReference>
<gene>
    <name evidence="2" type="ORF">MNBD_UNCLBAC01-539</name>
</gene>
<name>A0A3B1DR14_9ZZZZ</name>
<dbReference type="InterPro" id="IPR025669">
    <property type="entry name" value="AAA_dom"/>
</dbReference>
<dbReference type="EMBL" id="UOGJ01000129">
    <property type="protein sequence ID" value="VAX37480.1"/>
    <property type="molecule type" value="Genomic_DNA"/>
</dbReference>
<dbReference type="CDD" id="cd02042">
    <property type="entry name" value="ParAB_family"/>
    <property type="match status" value="1"/>
</dbReference>
<organism evidence="2">
    <name type="scientific">hydrothermal vent metagenome</name>
    <dbReference type="NCBI Taxonomy" id="652676"/>
    <lineage>
        <taxon>unclassified sequences</taxon>
        <taxon>metagenomes</taxon>
        <taxon>ecological metagenomes</taxon>
    </lineage>
</organism>
<sequence length="271" mass="29622">MAKIISICNQKGGTGKTTTVVNLSAALAEKGKRVLIVDLDPQGNATSGVGVNKNELERSVYDVLLHKLSIEEAVIKGVYPKLDIVPCNISLTGAEIELVGVLSRETRLKRALESVDGNYDFVFIDSPPSLGLLTLNSLVACQSIIIPIQCEFYALEGVSQLINTIGLVRDGLNSNLEIEGVLMTMADFRTNLTNEVISEIKRYFKDKVYQSVIPRNIRLSEAPSHGKPINFYDNQSIGSKKYNCLAKEVLGESLENSVLEASSGQEQLKFD</sequence>